<dbReference type="Proteomes" id="UP000623067">
    <property type="component" value="Unassembled WGS sequence"/>
</dbReference>
<gene>
    <name evidence="2" type="ORF">GCM10011380_06680</name>
</gene>
<evidence type="ECO:0008006" key="4">
    <source>
        <dbReference type="Google" id="ProtNLM"/>
    </source>
</evidence>
<keyword evidence="3" id="KW-1185">Reference proteome</keyword>
<reference evidence="2" key="1">
    <citation type="journal article" date="2014" name="Int. J. Syst. Evol. Microbiol.">
        <title>Complete genome sequence of Corynebacterium casei LMG S-19264T (=DSM 44701T), isolated from a smear-ripened cheese.</title>
        <authorList>
            <consortium name="US DOE Joint Genome Institute (JGI-PGF)"/>
            <person name="Walter F."/>
            <person name="Albersmeier A."/>
            <person name="Kalinowski J."/>
            <person name="Ruckert C."/>
        </authorList>
    </citation>
    <scope>NUCLEOTIDE SEQUENCE</scope>
    <source>
        <strain evidence="2">CGMCC 1.15330</strain>
    </source>
</reference>
<accession>A0A916SWE9</accession>
<organism evidence="2 3">
    <name type="scientific">Sphingomonas metalli</name>
    <dbReference type="NCBI Taxonomy" id="1779358"/>
    <lineage>
        <taxon>Bacteria</taxon>
        <taxon>Pseudomonadati</taxon>
        <taxon>Pseudomonadota</taxon>
        <taxon>Alphaproteobacteria</taxon>
        <taxon>Sphingomonadales</taxon>
        <taxon>Sphingomonadaceae</taxon>
        <taxon>Sphingomonas</taxon>
    </lineage>
</organism>
<feature type="transmembrane region" description="Helical" evidence="1">
    <location>
        <begin position="47"/>
        <end position="66"/>
    </location>
</feature>
<comment type="caution">
    <text evidence="2">The sequence shown here is derived from an EMBL/GenBank/DDBJ whole genome shotgun (WGS) entry which is preliminary data.</text>
</comment>
<dbReference type="RefSeq" id="WP_188657217.1">
    <property type="nucleotide sequence ID" value="NZ_BMIH01000001.1"/>
</dbReference>
<dbReference type="EMBL" id="BMIH01000001">
    <property type="protein sequence ID" value="GGB19768.1"/>
    <property type="molecule type" value="Genomic_DNA"/>
</dbReference>
<evidence type="ECO:0000256" key="1">
    <source>
        <dbReference type="SAM" id="Phobius"/>
    </source>
</evidence>
<sequence>MTGDEEAWFAPKRFGWGYTPVRWQGWLATGAFAAIVVGLGQLHMHPVWLRFALIAVLAVGFIGFAAQNSRGR</sequence>
<keyword evidence="1" id="KW-1133">Transmembrane helix</keyword>
<name>A0A916SWE9_9SPHN</name>
<protein>
    <recommendedName>
        <fullName evidence="4">DUF2631 domain-containing protein</fullName>
    </recommendedName>
</protein>
<evidence type="ECO:0000313" key="2">
    <source>
        <dbReference type="EMBL" id="GGB19768.1"/>
    </source>
</evidence>
<proteinExistence type="predicted"/>
<keyword evidence="1" id="KW-0812">Transmembrane</keyword>
<dbReference type="AlphaFoldDB" id="A0A916SWE9"/>
<feature type="transmembrane region" description="Helical" evidence="1">
    <location>
        <begin position="23"/>
        <end position="40"/>
    </location>
</feature>
<keyword evidence="1" id="KW-0472">Membrane</keyword>
<reference evidence="2" key="2">
    <citation type="submission" date="2020-09" db="EMBL/GenBank/DDBJ databases">
        <authorList>
            <person name="Sun Q."/>
            <person name="Zhou Y."/>
        </authorList>
    </citation>
    <scope>NUCLEOTIDE SEQUENCE</scope>
    <source>
        <strain evidence="2">CGMCC 1.15330</strain>
    </source>
</reference>
<evidence type="ECO:0000313" key="3">
    <source>
        <dbReference type="Proteomes" id="UP000623067"/>
    </source>
</evidence>